<evidence type="ECO:0000256" key="1">
    <source>
        <dbReference type="ARBA" id="ARBA00023015"/>
    </source>
</evidence>
<evidence type="ECO:0000259" key="3">
    <source>
        <dbReference type="PROSITE" id="PS51000"/>
    </source>
</evidence>
<dbReference type="AlphaFoldDB" id="A0A6M1T7I1"/>
<evidence type="ECO:0000313" key="5">
    <source>
        <dbReference type="Proteomes" id="UP000479132"/>
    </source>
</evidence>
<proteinExistence type="predicted"/>
<protein>
    <submittedName>
        <fullName evidence="4">YafY family transcriptional regulator</fullName>
    </submittedName>
</protein>
<comment type="caution">
    <text evidence="4">The sequence shown here is derived from an EMBL/GenBank/DDBJ whole genome shotgun (WGS) entry which is preliminary data.</text>
</comment>
<dbReference type="InterPro" id="IPR026881">
    <property type="entry name" value="WYL_dom"/>
</dbReference>
<dbReference type="InterPro" id="IPR051534">
    <property type="entry name" value="CBASS_pafABC_assoc_protein"/>
</dbReference>
<keyword evidence="5" id="KW-1185">Reference proteome</keyword>
<dbReference type="PROSITE" id="PS52050">
    <property type="entry name" value="WYL"/>
    <property type="match status" value="1"/>
</dbReference>
<dbReference type="InterPro" id="IPR001034">
    <property type="entry name" value="DeoR_HTH"/>
</dbReference>
<dbReference type="Proteomes" id="UP000479132">
    <property type="component" value="Unassembled WGS sequence"/>
</dbReference>
<dbReference type="SUPFAM" id="SSF46785">
    <property type="entry name" value="Winged helix' DNA-binding domain"/>
    <property type="match status" value="1"/>
</dbReference>
<reference evidence="4 5" key="1">
    <citation type="submission" date="2020-02" db="EMBL/GenBank/DDBJ databases">
        <title>Aliifodinibius halophilus 2W32, complete genome.</title>
        <authorList>
            <person name="Li Y."/>
            <person name="Wu S."/>
        </authorList>
    </citation>
    <scope>NUCLEOTIDE SEQUENCE [LARGE SCALE GENOMIC DNA]</scope>
    <source>
        <strain evidence="4 5">2W32</strain>
    </source>
</reference>
<feature type="domain" description="HTH deoR-type" evidence="3">
    <location>
        <begin position="3"/>
        <end position="58"/>
    </location>
</feature>
<dbReference type="InterPro" id="IPR013196">
    <property type="entry name" value="HTH_11"/>
</dbReference>
<dbReference type="Pfam" id="PF25583">
    <property type="entry name" value="WCX"/>
    <property type="match status" value="1"/>
</dbReference>
<dbReference type="InterPro" id="IPR036388">
    <property type="entry name" value="WH-like_DNA-bd_sf"/>
</dbReference>
<dbReference type="Gene3D" id="1.10.10.10">
    <property type="entry name" value="Winged helix-like DNA-binding domain superfamily/Winged helix DNA-binding domain"/>
    <property type="match status" value="1"/>
</dbReference>
<dbReference type="InterPro" id="IPR028349">
    <property type="entry name" value="PafC-like"/>
</dbReference>
<dbReference type="PANTHER" id="PTHR34580:SF3">
    <property type="entry name" value="PROTEIN PAFB"/>
    <property type="match status" value="1"/>
</dbReference>
<dbReference type="InterPro" id="IPR036390">
    <property type="entry name" value="WH_DNA-bd_sf"/>
</dbReference>
<accession>A0A6M1T7I1</accession>
<organism evidence="4 5">
    <name type="scientific">Fodinibius halophilus</name>
    <dbReference type="NCBI Taxonomy" id="1736908"/>
    <lineage>
        <taxon>Bacteria</taxon>
        <taxon>Pseudomonadati</taxon>
        <taxon>Balneolota</taxon>
        <taxon>Balneolia</taxon>
        <taxon>Balneolales</taxon>
        <taxon>Balneolaceae</taxon>
        <taxon>Fodinibius</taxon>
    </lineage>
</organism>
<dbReference type="PIRSF" id="PIRSF016838">
    <property type="entry name" value="PafC"/>
    <property type="match status" value="1"/>
</dbReference>
<evidence type="ECO:0000313" key="4">
    <source>
        <dbReference type="EMBL" id="NGP87074.1"/>
    </source>
</evidence>
<dbReference type="PROSITE" id="PS51000">
    <property type="entry name" value="HTH_DEOR_2"/>
    <property type="match status" value="1"/>
</dbReference>
<dbReference type="RefSeq" id="WP_165265502.1">
    <property type="nucleotide sequence ID" value="NZ_JAALLS010000002.1"/>
</dbReference>
<evidence type="ECO:0000256" key="2">
    <source>
        <dbReference type="ARBA" id="ARBA00023163"/>
    </source>
</evidence>
<dbReference type="EMBL" id="JAALLS010000002">
    <property type="protein sequence ID" value="NGP87074.1"/>
    <property type="molecule type" value="Genomic_DNA"/>
</dbReference>
<dbReference type="SMART" id="SM00420">
    <property type="entry name" value="HTH_DEOR"/>
    <property type="match status" value="1"/>
</dbReference>
<dbReference type="InterPro" id="IPR057727">
    <property type="entry name" value="WCX_dom"/>
</dbReference>
<sequence>MNRIDRLTAIIIYLQGRKRVTVEELAERYNISNRTVYRDLRALQEAGVPIGSEQGEGYFIVRGYHLPPVMFDKQEAAALLAGERLMQKWSETQLGESYISALDKIRSVLRNREKEYLETLDQHIKTLPYHDEKPAETKHRVFGFLQDTIVKGEVVAISYYSPYKDQNTQREVEPLGLLLRGNHWYLAGWCRLRTDYRMFRVDRIKEYKSTIKQLPDPPEHTLKEFSEQSLRKEQDLHEVIVRFNDDMIRYMGDQKYYRGWTSEEKVEGGVEMTFLTSSTEYFARWLLLWGAGVTVIKPKKVKQRMQELSEELYQHHKST</sequence>
<keyword evidence="2" id="KW-0804">Transcription</keyword>
<dbReference type="Pfam" id="PF08279">
    <property type="entry name" value="HTH_11"/>
    <property type="match status" value="1"/>
</dbReference>
<gene>
    <name evidence="4" type="ORF">G3569_01805</name>
</gene>
<dbReference type="PANTHER" id="PTHR34580">
    <property type="match status" value="1"/>
</dbReference>
<name>A0A6M1T7I1_9BACT</name>
<keyword evidence="1" id="KW-0805">Transcription regulation</keyword>
<dbReference type="GO" id="GO:0003700">
    <property type="term" value="F:DNA-binding transcription factor activity"/>
    <property type="evidence" value="ECO:0007669"/>
    <property type="project" value="InterPro"/>
</dbReference>
<dbReference type="Pfam" id="PF13280">
    <property type="entry name" value="WYL"/>
    <property type="match status" value="1"/>
</dbReference>